<keyword evidence="8" id="KW-1185">Reference proteome</keyword>
<keyword evidence="4" id="KW-0238">DNA-binding</keyword>
<reference evidence="7 8" key="1">
    <citation type="journal article" date="2008" name="Proc. Natl. Acad. Sci. U.S.A.">
        <title>Niche adaptation and genome expansion in the chlorophyll d-producing cyanobacterium Acaryochloris marina.</title>
        <authorList>
            <person name="Swingley W.D."/>
            <person name="Chen M."/>
            <person name="Cheung P.C."/>
            <person name="Conrad A.L."/>
            <person name="Dejesa L.C."/>
            <person name="Hao J."/>
            <person name="Honchak B.M."/>
            <person name="Karbach L.E."/>
            <person name="Kurdoglu A."/>
            <person name="Lahiri S."/>
            <person name="Mastrian S.D."/>
            <person name="Miyashita H."/>
            <person name="Page L."/>
            <person name="Ramakrishna P."/>
            <person name="Satoh S."/>
            <person name="Sattley W.M."/>
            <person name="Shimada Y."/>
            <person name="Taylor H.L."/>
            <person name="Tomo T."/>
            <person name="Tsuchiya T."/>
            <person name="Wang Z.T."/>
            <person name="Raymond J."/>
            <person name="Mimuro M."/>
            <person name="Blankenship R.E."/>
            <person name="Touchman J.W."/>
        </authorList>
    </citation>
    <scope>NUCLEOTIDE SEQUENCE [LARGE SCALE GENOMIC DNA]</scope>
    <source>
        <strain evidence="8">MBIC 11017</strain>
    </source>
</reference>
<dbReference type="GO" id="GO:0006355">
    <property type="term" value="P:regulation of DNA-templated transcription"/>
    <property type="evidence" value="ECO:0007669"/>
    <property type="project" value="InterPro"/>
</dbReference>
<dbReference type="Proteomes" id="UP000000268">
    <property type="component" value="Chromosome"/>
</dbReference>
<dbReference type="SUPFAM" id="SSF47598">
    <property type="entry name" value="Ribbon-helix-helix"/>
    <property type="match status" value="1"/>
</dbReference>
<dbReference type="InterPro" id="IPR010985">
    <property type="entry name" value="Ribbon_hlx_hlx"/>
</dbReference>
<sequence>MYLRTCARTIAMSSPTQSTKKKINLKVDPHRGDVIDRAAAVAGKTRTEFMVDASYREAQELLLSQTTFYLSNGGWDAFMEILDNPPEPSAARKALQDHQAPWDS</sequence>
<dbReference type="KEGG" id="amr:AM1_4738"/>
<dbReference type="Pfam" id="PF08681">
    <property type="entry name" value="TacA1"/>
    <property type="match status" value="1"/>
</dbReference>
<keyword evidence="3" id="KW-0805">Transcription regulation</keyword>
<dbReference type="AlphaFoldDB" id="B0C1H5"/>
<dbReference type="Gene3D" id="1.20.5.780">
    <property type="entry name" value="Single helix bin"/>
    <property type="match status" value="1"/>
</dbReference>
<evidence type="ECO:0000256" key="3">
    <source>
        <dbReference type="ARBA" id="ARBA00023015"/>
    </source>
</evidence>
<accession>B0C1H5</accession>
<evidence type="ECO:0008006" key="9">
    <source>
        <dbReference type="Google" id="ProtNLM"/>
    </source>
</evidence>
<dbReference type="HOGENOM" id="CLU_152494_1_1_3"/>
<evidence type="ECO:0000256" key="2">
    <source>
        <dbReference type="ARBA" id="ARBA00022649"/>
    </source>
</evidence>
<keyword evidence="1" id="KW-0678">Repressor</keyword>
<evidence type="ECO:0000256" key="5">
    <source>
        <dbReference type="ARBA" id="ARBA00023163"/>
    </source>
</evidence>
<dbReference type="PANTHER" id="PTHR35401:SF1">
    <property type="entry name" value="CYTOPLASMIC PROTEIN"/>
    <property type="match status" value="1"/>
</dbReference>
<evidence type="ECO:0000256" key="1">
    <source>
        <dbReference type="ARBA" id="ARBA00022491"/>
    </source>
</evidence>
<dbReference type="STRING" id="329726.AM1_4738"/>
<comment type="similarity">
    <text evidence="6">Belongs to the TacA antitoxin family.</text>
</comment>
<dbReference type="eggNOG" id="COG4453">
    <property type="taxonomic scope" value="Bacteria"/>
</dbReference>
<evidence type="ECO:0000313" key="7">
    <source>
        <dbReference type="EMBL" id="ABW29710.1"/>
    </source>
</evidence>
<dbReference type="InterPro" id="IPR014795">
    <property type="entry name" value="TacA_1-like"/>
</dbReference>
<name>B0C1H5_ACAM1</name>
<dbReference type="EMBL" id="CP000828">
    <property type="protein sequence ID" value="ABW29710.1"/>
    <property type="molecule type" value="Genomic_DNA"/>
</dbReference>
<gene>
    <name evidence="7" type="ordered locus">AM1_4738</name>
</gene>
<evidence type="ECO:0000313" key="8">
    <source>
        <dbReference type="Proteomes" id="UP000000268"/>
    </source>
</evidence>
<dbReference type="GO" id="GO:0003677">
    <property type="term" value="F:DNA binding"/>
    <property type="evidence" value="ECO:0007669"/>
    <property type="project" value="UniProtKB-KW"/>
</dbReference>
<keyword evidence="2" id="KW-1277">Toxin-antitoxin system</keyword>
<evidence type="ECO:0000256" key="4">
    <source>
        <dbReference type="ARBA" id="ARBA00023125"/>
    </source>
</evidence>
<evidence type="ECO:0000256" key="6">
    <source>
        <dbReference type="ARBA" id="ARBA00049988"/>
    </source>
</evidence>
<protein>
    <recommendedName>
        <fullName evidence="9">DUF1778 domain-containing protein</fullName>
    </recommendedName>
</protein>
<organism evidence="7 8">
    <name type="scientific">Acaryochloris marina (strain MBIC 11017)</name>
    <dbReference type="NCBI Taxonomy" id="329726"/>
    <lineage>
        <taxon>Bacteria</taxon>
        <taxon>Bacillati</taxon>
        <taxon>Cyanobacteriota</taxon>
        <taxon>Cyanophyceae</taxon>
        <taxon>Acaryochloridales</taxon>
        <taxon>Acaryochloridaceae</taxon>
        <taxon>Acaryochloris</taxon>
    </lineage>
</organism>
<proteinExistence type="inferred from homology"/>
<dbReference type="PANTHER" id="PTHR35401">
    <property type="entry name" value="COPG FAMILY HELIX-TURN-HELIX PROTEIN-RELATED-RELATED"/>
    <property type="match status" value="1"/>
</dbReference>
<keyword evidence="5" id="KW-0804">Transcription</keyword>